<proteinExistence type="predicted"/>
<keyword evidence="2" id="KW-1185">Reference proteome</keyword>
<protein>
    <submittedName>
        <fullName evidence="1">Uncharacterized protein</fullName>
    </submittedName>
</protein>
<dbReference type="AlphaFoldDB" id="A0AAF1BJS0"/>
<dbReference type="Proteomes" id="UP000827549">
    <property type="component" value="Chromosome 4"/>
</dbReference>
<reference evidence="1" key="1">
    <citation type="submission" date="2023-10" db="EMBL/GenBank/DDBJ databases">
        <authorList>
            <person name="Noh H."/>
        </authorList>
    </citation>
    <scope>NUCLEOTIDE SEQUENCE</scope>
    <source>
        <strain evidence="1">DUCC4014</strain>
    </source>
</reference>
<organism evidence="1 2">
    <name type="scientific">Vanrija pseudolonga</name>
    <dbReference type="NCBI Taxonomy" id="143232"/>
    <lineage>
        <taxon>Eukaryota</taxon>
        <taxon>Fungi</taxon>
        <taxon>Dikarya</taxon>
        <taxon>Basidiomycota</taxon>
        <taxon>Agaricomycotina</taxon>
        <taxon>Tremellomycetes</taxon>
        <taxon>Trichosporonales</taxon>
        <taxon>Trichosporonaceae</taxon>
        <taxon>Vanrija</taxon>
    </lineage>
</organism>
<dbReference type="EMBL" id="CP086717">
    <property type="protein sequence ID" value="WOO83052.1"/>
    <property type="molecule type" value="Genomic_DNA"/>
</dbReference>
<evidence type="ECO:0000313" key="1">
    <source>
        <dbReference type="EMBL" id="WOO83052.1"/>
    </source>
</evidence>
<gene>
    <name evidence="1" type="ORF">LOC62_04G006532</name>
</gene>
<evidence type="ECO:0000313" key="2">
    <source>
        <dbReference type="Proteomes" id="UP000827549"/>
    </source>
</evidence>
<sequence>MSTIFSSMTPQQQMQNRALSILLSLCFPLYRQLVVSTLVNDSVILAKEYSAEDRNPLDISPEASKALRAIMKWDRDKPAGTMRTLFQAKNLKGQMKTIMAEITKVEEKKGHKYDPKTKSLVLPQNSVIDILLGTDQINRWREWRDIILAAYGLQIENQESLVTEGLDRHSVMQQFYTRVDNEWRKNLSIRRGLNLFKGFPVGLIAFPAMVIVDVVEKMCKEGLLNETKIFPIDGLLIKRTHAQVRSDIYNYLHAHINLKMAGLKMLPKEEQEGASIELICQSVTWHLGLDFRTWRRGKLRAAEVLSSAASKTKSKGSK</sequence>
<name>A0AAF1BJS0_9TREE</name>
<dbReference type="GeneID" id="87809754"/>
<dbReference type="RefSeq" id="XP_062629084.1">
    <property type="nucleotide sequence ID" value="XM_062773100.1"/>
</dbReference>
<accession>A0AAF1BJS0</accession>